<dbReference type="PANTHER" id="PTHR13887:SF41">
    <property type="entry name" value="THIOREDOXIN SUPERFAMILY PROTEIN"/>
    <property type="match status" value="1"/>
</dbReference>
<dbReference type="InterPro" id="IPR011990">
    <property type="entry name" value="TPR-like_helical_dom_sf"/>
</dbReference>
<dbReference type="Gene3D" id="1.25.40.10">
    <property type="entry name" value="Tetratricopeptide repeat domain"/>
    <property type="match status" value="1"/>
</dbReference>
<dbReference type="InterPro" id="IPR036249">
    <property type="entry name" value="Thioredoxin-like_sf"/>
</dbReference>
<comment type="caution">
    <text evidence="2">The sequence shown here is derived from an EMBL/GenBank/DDBJ whole genome shotgun (WGS) entry which is preliminary data.</text>
</comment>
<name>A0ABW3YFA8_9ACTN</name>
<dbReference type="InterPro" id="IPR001853">
    <property type="entry name" value="DSBA-like_thioredoxin_dom"/>
</dbReference>
<dbReference type="PANTHER" id="PTHR13887">
    <property type="entry name" value="GLUTATHIONE S-TRANSFERASE KAPPA"/>
    <property type="match status" value="1"/>
</dbReference>
<dbReference type="Pfam" id="PF01323">
    <property type="entry name" value="DSBA"/>
    <property type="match status" value="1"/>
</dbReference>
<dbReference type="Gene3D" id="3.40.30.10">
    <property type="entry name" value="Glutaredoxin"/>
    <property type="match status" value="1"/>
</dbReference>
<evidence type="ECO:0000313" key="3">
    <source>
        <dbReference type="Proteomes" id="UP001597260"/>
    </source>
</evidence>
<gene>
    <name evidence="2" type="ORF">ACFQ4H_11650</name>
</gene>
<keyword evidence="3" id="KW-1185">Reference proteome</keyword>
<dbReference type="RefSeq" id="WP_377570001.1">
    <property type="nucleotide sequence ID" value="NZ_JBHTMP010000014.1"/>
</dbReference>
<feature type="domain" description="DSBA-like thioredoxin" evidence="1">
    <location>
        <begin position="2"/>
        <end position="209"/>
    </location>
</feature>
<organism evidence="2 3">
    <name type="scientific">Micromonospora sonneratiae</name>
    <dbReference type="NCBI Taxonomy" id="1184706"/>
    <lineage>
        <taxon>Bacteria</taxon>
        <taxon>Bacillati</taxon>
        <taxon>Actinomycetota</taxon>
        <taxon>Actinomycetes</taxon>
        <taxon>Micromonosporales</taxon>
        <taxon>Micromonosporaceae</taxon>
        <taxon>Micromonospora</taxon>
    </lineage>
</organism>
<dbReference type="Pfam" id="PF14559">
    <property type="entry name" value="TPR_19"/>
    <property type="match status" value="1"/>
</dbReference>
<dbReference type="EMBL" id="JBHTMP010000014">
    <property type="protein sequence ID" value="MFD1321743.1"/>
    <property type="molecule type" value="Genomic_DNA"/>
</dbReference>
<dbReference type="CDD" id="cd03024">
    <property type="entry name" value="DsbA_FrnE"/>
    <property type="match status" value="1"/>
</dbReference>
<evidence type="ECO:0000259" key="1">
    <source>
        <dbReference type="Pfam" id="PF01323"/>
    </source>
</evidence>
<dbReference type="Proteomes" id="UP001597260">
    <property type="component" value="Unassembled WGS sequence"/>
</dbReference>
<sequence>MQLEIWADVVCGWAYIGKRRLEKALTERGGEPVEVIWRPYRIDPTAPAAAVPLEEMLRDPIADASLRQCAPGLSPSENLTRISQIAADEGLGPRWGAAWRANSHDAHRLLALAHESGGAVLQDAVAEQVMKAHFIEALDISDRTVLARVAEAAGFPAGPALLAGSAGDSQVRELMLIGRASGVRTSPTFAVGGRLLAGAQSPEVIREFLDAGDAEPTLPEEVRRLRQADALLDLGDPLGTLTLLEPLLATYGDDPNVQLVAARAYFASAQLGRAERLLRLLVDRAPGDAYARHLLGRTLQRQGRGTEAVPHLRLTAAMAPDHG</sequence>
<proteinExistence type="predicted"/>
<evidence type="ECO:0000313" key="2">
    <source>
        <dbReference type="EMBL" id="MFD1321743.1"/>
    </source>
</evidence>
<accession>A0ABW3YFA8</accession>
<dbReference type="SUPFAM" id="SSF52833">
    <property type="entry name" value="Thioredoxin-like"/>
    <property type="match status" value="1"/>
</dbReference>
<dbReference type="SUPFAM" id="SSF48452">
    <property type="entry name" value="TPR-like"/>
    <property type="match status" value="1"/>
</dbReference>
<reference evidence="3" key="1">
    <citation type="journal article" date="2019" name="Int. J. Syst. Evol. Microbiol.">
        <title>The Global Catalogue of Microorganisms (GCM) 10K type strain sequencing project: providing services to taxonomists for standard genome sequencing and annotation.</title>
        <authorList>
            <consortium name="The Broad Institute Genomics Platform"/>
            <consortium name="The Broad Institute Genome Sequencing Center for Infectious Disease"/>
            <person name="Wu L."/>
            <person name="Ma J."/>
        </authorList>
    </citation>
    <scope>NUCLEOTIDE SEQUENCE [LARGE SCALE GENOMIC DNA]</scope>
    <source>
        <strain evidence="3">JCM 31037</strain>
    </source>
</reference>
<protein>
    <submittedName>
        <fullName evidence="2">DsbA family protein</fullName>
    </submittedName>
</protein>